<dbReference type="STRING" id="1860102.ACCAA_910017"/>
<dbReference type="InterPro" id="IPR037041">
    <property type="entry name" value="Trigger_fac_C_sf"/>
</dbReference>
<dbReference type="PROSITE" id="PS50059">
    <property type="entry name" value="FKBP_PPIASE"/>
    <property type="match status" value="1"/>
</dbReference>
<organism evidence="15 16">
    <name type="scientific">Candidatus Accumulibacter aalborgensis</name>
    <dbReference type="NCBI Taxonomy" id="1860102"/>
    <lineage>
        <taxon>Bacteria</taxon>
        <taxon>Pseudomonadati</taxon>
        <taxon>Pseudomonadota</taxon>
        <taxon>Betaproteobacteria</taxon>
        <taxon>Candidatus Accumulibacter</taxon>
    </lineage>
</organism>
<dbReference type="Pfam" id="PF05697">
    <property type="entry name" value="Trigger_N"/>
    <property type="match status" value="1"/>
</dbReference>
<feature type="domain" description="PPIase FKBP-type" evidence="14">
    <location>
        <begin position="166"/>
        <end position="226"/>
    </location>
</feature>
<evidence type="ECO:0000256" key="6">
    <source>
        <dbReference type="ARBA" id="ARBA00023110"/>
    </source>
</evidence>
<dbReference type="GO" id="GO:0051083">
    <property type="term" value="P:'de novo' cotranslational protein folding"/>
    <property type="evidence" value="ECO:0007669"/>
    <property type="project" value="TreeGrafter"/>
</dbReference>
<accession>A0A1A8Y1D9</accession>
<dbReference type="EC" id="5.2.1.8" evidence="3 11"/>
<evidence type="ECO:0000256" key="2">
    <source>
        <dbReference type="ARBA" id="ARBA00005464"/>
    </source>
</evidence>
<dbReference type="InterPro" id="IPR036611">
    <property type="entry name" value="Trigger_fac_ribosome-bd_sf"/>
</dbReference>
<dbReference type="GO" id="GO:0005737">
    <property type="term" value="C:cytoplasm"/>
    <property type="evidence" value="ECO:0007669"/>
    <property type="project" value="UniProtKB-SubCell"/>
</dbReference>
<evidence type="ECO:0000256" key="3">
    <source>
        <dbReference type="ARBA" id="ARBA00013194"/>
    </source>
</evidence>
<name>A0A1A8Y1D9_9PROT</name>
<evidence type="ECO:0000256" key="8">
    <source>
        <dbReference type="ARBA" id="ARBA00023235"/>
    </source>
</evidence>
<comment type="function">
    <text evidence="11">Involved in protein export. Acts as a chaperone by maintaining the newly synthesized protein in an open conformation. Functions as a peptidyl-prolyl cis-trans isomerase.</text>
</comment>
<keyword evidence="9 11" id="KW-0131">Cell cycle</keyword>
<dbReference type="InterPro" id="IPR008880">
    <property type="entry name" value="Trigger_fac_C"/>
</dbReference>
<dbReference type="InterPro" id="IPR008881">
    <property type="entry name" value="Trigger_fac_ribosome-bd_bac"/>
</dbReference>
<dbReference type="SUPFAM" id="SSF54534">
    <property type="entry name" value="FKBP-like"/>
    <property type="match status" value="1"/>
</dbReference>
<evidence type="ECO:0000256" key="9">
    <source>
        <dbReference type="ARBA" id="ARBA00023306"/>
    </source>
</evidence>
<dbReference type="Gene3D" id="3.10.50.40">
    <property type="match status" value="1"/>
</dbReference>
<dbReference type="InterPro" id="IPR001179">
    <property type="entry name" value="PPIase_FKBP_dom"/>
</dbReference>
<dbReference type="InterPro" id="IPR046357">
    <property type="entry name" value="PPIase_dom_sf"/>
</dbReference>
<dbReference type="GO" id="GO:0043335">
    <property type="term" value="P:protein unfolding"/>
    <property type="evidence" value="ECO:0007669"/>
    <property type="project" value="TreeGrafter"/>
</dbReference>
<evidence type="ECO:0000256" key="4">
    <source>
        <dbReference type="ARBA" id="ARBA00016902"/>
    </source>
</evidence>
<dbReference type="NCBIfam" id="TIGR00115">
    <property type="entry name" value="tig"/>
    <property type="match status" value="1"/>
</dbReference>
<dbReference type="SUPFAM" id="SSF102735">
    <property type="entry name" value="Trigger factor ribosome-binding domain"/>
    <property type="match status" value="1"/>
</dbReference>
<dbReference type="GO" id="GO:0003755">
    <property type="term" value="F:peptidyl-prolyl cis-trans isomerase activity"/>
    <property type="evidence" value="ECO:0007669"/>
    <property type="project" value="UniProtKB-UniRule"/>
</dbReference>
<dbReference type="RefSeq" id="WP_186409257.1">
    <property type="nucleotide sequence ID" value="NZ_FLQX01000173.1"/>
</dbReference>
<dbReference type="Gene3D" id="1.10.3120.10">
    <property type="entry name" value="Trigger factor, C-terminal domain"/>
    <property type="match status" value="1"/>
</dbReference>
<dbReference type="Gene3D" id="3.30.70.1050">
    <property type="entry name" value="Trigger factor ribosome-binding domain"/>
    <property type="match status" value="1"/>
</dbReference>
<dbReference type="GO" id="GO:0051301">
    <property type="term" value="P:cell division"/>
    <property type="evidence" value="ECO:0007669"/>
    <property type="project" value="UniProtKB-KW"/>
</dbReference>
<evidence type="ECO:0000313" key="15">
    <source>
        <dbReference type="EMBL" id="SBT10193.1"/>
    </source>
</evidence>
<evidence type="ECO:0000256" key="1">
    <source>
        <dbReference type="ARBA" id="ARBA00000971"/>
    </source>
</evidence>
<dbReference type="GO" id="GO:0043022">
    <property type="term" value="F:ribosome binding"/>
    <property type="evidence" value="ECO:0007669"/>
    <property type="project" value="TreeGrafter"/>
</dbReference>
<evidence type="ECO:0000313" key="16">
    <source>
        <dbReference type="Proteomes" id="UP000199169"/>
    </source>
</evidence>
<dbReference type="PANTHER" id="PTHR30560">
    <property type="entry name" value="TRIGGER FACTOR CHAPERONE AND PEPTIDYL-PROLYL CIS/TRANS ISOMERASE"/>
    <property type="match status" value="1"/>
</dbReference>
<evidence type="ECO:0000256" key="10">
    <source>
        <dbReference type="ARBA" id="ARBA00029986"/>
    </source>
</evidence>
<protein>
    <recommendedName>
        <fullName evidence="4 11">Trigger factor</fullName>
        <shortName evidence="11">TF</shortName>
        <ecNumber evidence="3 11">5.2.1.8</ecNumber>
    </recommendedName>
    <alternativeName>
        <fullName evidence="10 11">PPIase</fullName>
    </alternativeName>
</protein>
<dbReference type="SUPFAM" id="SSF109998">
    <property type="entry name" value="Triger factor/SurA peptide-binding domain-like"/>
    <property type="match status" value="1"/>
</dbReference>
<dbReference type="Pfam" id="PF05698">
    <property type="entry name" value="Trigger_C"/>
    <property type="match status" value="1"/>
</dbReference>
<keyword evidence="16" id="KW-1185">Reference proteome</keyword>
<dbReference type="GO" id="GO:0044183">
    <property type="term" value="F:protein folding chaperone"/>
    <property type="evidence" value="ECO:0007669"/>
    <property type="project" value="TreeGrafter"/>
</dbReference>
<keyword evidence="5 11" id="KW-0132">Cell division</keyword>
<dbReference type="GO" id="GO:0015031">
    <property type="term" value="P:protein transport"/>
    <property type="evidence" value="ECO:0007669"/>
    <property type="project" value="UniProtKB-UniRule"/>
</dbReference>
<keyword evidence="8 11" id="KW-0413">Isomerase</keyword>
<evidence type="ECO:0000256" key="13">
    <source>
        <dbReference type="RuleBase" id="RU003914"/>
    </source>
</evidence>
<comment type="similarity">
    <text evidence="2 11 13">Belongs to the FKBP-type PPIase family. Tig subfamily.</text>
</comment>
<comment type="catalytic activity">
    <reaction evidence="1 11 12">
        <text>[protein]-peptidylproline (omega=180) = [protein]-peptidylproline (omega=0)</text>
        <dbReference type="Rhea" id="RHEA:16237"/>
        <dbReference type="Rhea" id="RHEA-COMP:10747"/>
        <dbReference type="Rhea" id="RHEA-COMP:10748"/>
        <dbReference type="ChEBI" id="CHEBI:83833"/>
        <dbReference type="ChEBI" id="CHEBI:83834"/>
        <dbReference type="EC" id="5.2.1.8"/>
    </reaction>
</comment>
<dbReference type="HAMAP" id="MF_00303">
    <property type="entry name" value="Trigger_factor_Tig"/>
    <property type="match status" value="1"/>
</dbReference>
<comment type="subcellular location">
    <subcellularLocation>
        <location evidence="11">Cytoplasm</location>
    </subcellularLocation>
    <text evidence="11">About half TF is bound to the ribosome near the polypeptide exit tunnel while the other half is free in the cytoplasm.</text>
</comment>
<evidence type="ECO:0000256" key="5">
    <source>
        <dbReference type="ARBA" id="ARBA00022618"/>
    </source>
</evidence>
<dbReference type="AlphaFoldDB" id="A0A1A8Y1D9"/>
<keyword evidence="11" id="KW-0963">Cytoplasm</keyword>
<comment type="domain">
    <text evidence="11">Consists of 3 domains; the N-terminus binds the ribosome, the middle domain has PPIase activity, while the C-terminus has intrinsic chaperone activity on its own.</text>
</comment>
<dbReference type="Proteomes" id="UP000199169">
    <property type="component" value="Unassembled WGS sequence"/>
</dbReference>
<keyword evidence="7 11" id="KW-0143">Chaperone</keyword>
<dbReference type="InterPro" id="IPR027304">
    <property type="entry name" value="Trigger_fact/SurA_dom_sf"/>
</dbReference>
<dbReference type="InterPro" id="IPR005215">
    <property type="entry name" value="Trig_fac"/>
</dbReference>
<dbReference type="PIRSF" id="PIRSF003095">
    <property type="entry name" value="Trigger_factor"/>
    <property type="match status" value="1"/>
</dbReference>
<keyword evidence="6 11" id="KW-0697">Rotamase</keyword>
<dbReference type="FunFam" id="3.10.50.40:FF:000001">
    <property type="entry name" value="Trigger factor"/>
    <property type="match status" value="1"/>
</dbReference>
<reference evidence="16" key="1">
    <citation type="submission" date="2016-06" db="EMBL/GenBank/DDBJ databases">
        <authorList>
            <person name="McIlroy S.J."/>
            <person name="Karst S.M."/>
            <person name="Albertsen M."/>
        </authorList>
    </citation>
    <scope>NUCLEOTIDE SEQUENCE [LARGE SCALE GENOMIC DNA]</scope>
</reference>
<proteinExistence type="inferred from homology"/>
<evidence type="ECO:0000259" key="14">
    <source>
        <dbReference type="PROSITE" id="PS50059"/>
    </source>
</evidence>
<evidence type="ECO:0000256" key="12">
    <source>
        <dbReference type="PROSITE-ProRule" id="PRU00277"/>
    </source>
</evidence>
<gene>
    <name evidence="11 15" type="primary">tig</name>
    <name evidence="15" type="ORF">ACCAA_910017</name>
</gene>
<evidence type="ECO:0000256" key="7">
    <source>
        <dbReference type="ARBA" id="ARBA00023186"/>
    </source>
</evidence>
<sequence>METNAANIDSPAVNALERRIDLSVAIAELDREVEQRLKRLAKNMKMPGFRPGKIPAGMVRQQHGEQARREALSEAVGHQFSEAVLAQKLRVAGSPRIEPKDAGSATHIEFAAVFEVYPEFTLGDLAGVVIERPVLEVGPDEIAGTIDILRRQRVRYEPVDRAAATADRVSIDFLGKKDGEPFAGGQGKDYRFVLGEGKMLADFESAVIGTAAGESKSFGMTFPAEYFAKDLAGQSVTFEVTVKEVGEPVVPEVDADFAKALGVEDGDIGKMRAEIEANLRREVKKRLQARITGQVMDALLAANPIDVPGALIAREIERLMQVARQDMEQRGMKVKDLPMQPEWFADQARRRVSLGLILAEIVRLNDLRPKPEQVRAMVEEAAQSYEHPEEIVRWYYAQADRLSEFEGAAVEDSVVDWVLTKVQWVEKQIPFGELMGQKS</sequence>
<evidence type="ECO:0000256" key="11">
    <source>
        <dbReference type="HAMAP-Rule" id="MF_00303"/>
    </source>
</evidence>
<dbReference type="EMBL" id="FLQX01000173">
    <property type="protein sequence ID" value="SBT10193.1"/>
    <property type="molecule type" value="Genomic_DNA"/>
</dbReference>
<dbReference type="PANTHER" id="PTHR30560:SF3">
    <property type="entry name" value="TRIGGER FACTOR-LIKE PROTEIN TIG, CHLOROPLASTIC"/>
    <property type="match status" value="1"/>
</dbReference>
<dbReference type="Pfam" id="PF00254">
    <property type="entry name" value="FKBP_C"/>
    <property type="match status" value="1"/>
</dbReference>